<dbReference type="STRING" id="1891926.Fuma_00974"/>
<dbReference type="KEGG" id="fmr:Fuma_00974"/>
<evidence type="ECO:0000256" key="1">
    <source>
        <dbReference type="SAM" id="MobiDB-lite"/>
    </source>
</evidence>
<dbReference type="Pfam" id="PF07396">
    <property type="entry name" value="Porin_O_P"/>
    <property type="match status" value="1"/>
</dbReference>
<dbReference type="Proteomes" id="UP000187735">
    <property type="component" value="Chromosome"/>
</dbReference>
<dbReference type="EMBL" id="CP017641">
    <property type="protein sequence ID" value="APZ91386.1"/>
    <property type="molecule type" value="Genomic_DNA"/>
</dbReference>
<feature type="compositionally biased region" description="Acidic residues" evidence="1">
    <location>
        <begin position="84"/>
        <end position="95"/>
    </location>
</feature>
<feature type="region of interest" description="Disordered" evidence="1">
    <location>
        <begin position="78"/>
        <end position="100"/>
    </location>
</feature>
<dbReference type="InterPro" id="IPR023614">
    <property type="entry name" value="Porin_dom_sf"/>
</dbReference>
<dbReference type="AlphaFoldDB" id="A0A1P8WBH4"/>
<reference evidence="2 3" key="1">
    <citation type="journal article" date="2016" name="Front. Microbiol.">
        <title>Fuerstia marisgermanicae gen. nov., sp. nov., an Unusual Member of the Phylum Planctomycetes from the German Wadden Sea.</title>
        <authorList>
            <person name="Kohn T."/>
            <person name="Heuer A."/>
            <person name="Jogler M."/>
            <person name="Vollmers J."/>
            <person name="Boedeker C."/>
            <person name="Bunk B."/>
            <person name="Rast P."/>
            <person name="Borchert D."/>
            <person name="Glockner I."/>
            <person name="Freese H.M."/>
            <person name="Klenk H.P."/>
            <person name="Overmann J."/>
            <person name="Kaster A.K."/>
            <person name="Rohde M."/>
            <person name="Wiegand S."/>
            <person name="Jogler C."/>
        </authorList>
    </citation>
    <scope>NUCLEOTIDE SEQUENCE [LARGE SCALE GENOMIC DNA]</scope>
    <source>
        <strain evidence="2 3">NH11</strain>
    </source>
</reference>
<protein>
    <submittedName>
        <fullName evidence="2">Phosphate-selective porin</fullName>
    </submittedName>
</protein>
<accession>A0A1P8WBH4</accession>
<sequence>MLFVLSPLRETGAADNDVTFEELLSRLQQTEERVRELEQQAGTPFRQSSHTRLFDEPLPIPPVSDYMANATVASRKAAGTFASDDSEDASSEDEEKQPTFEERLKKLEEGWKELDEAWTEFDEAEEKKKADAKKKPTFKINGRIHADFWDFLNDDGGVGFFENPIAGDGADGNAANDGSDPEDRFRFRRIRLEMKGDILESMYWRTQVDFNNPQTAEMKDVYIGFKNLPNNYRIQVGNQKRPLGLDPLNSSRYNVFLERPFVTEAFNEDARRPGICFYSNTDDESLIWQYGAFYLENITTDGRYLGDERQMSVNFRVAGSPWYDECSDGQGYFHWAVAGMVGHPDGTDNGTDGHRNEGRFRTRPEARSTARWLNTGRIAGAEWFETIGLESIFNVGPLQIAGELMQNYMQRDGFADTQFHGGYIYANYMLTGEHIPYDRKSGTLGRLEPFEDFFLVDRCDRCTKRGWGAWGVAARYSYLDISDADVLGGVGESATLAVNWHWTAYSKLQFNLIYGDIDDRDPITGATDGTYLIAGTRFAVEF</sequence>
<dbReference type="SUPFAM" id="SSF56935">
    <property type="entry name" value="Porins"/>
    <property type="match status" value="1"/>
</dbReference>
<dbReference type="InterPro" id="IPR010870">
    <property type="entry name" value="Porin_O/P"/>
</dbReference>
<keyword evidence="3" id="KW-1185">Reference proteome</keyword>
<gene>
    <name evidence="2" type="ORF">Fuma_00974</name>
</gene>
<name>A0A1P8WBH4_9PLAN</name>
<proteinExistence type="predicted"/>
<dbReference type="Gene3D" id="2.40.160.10">
    <property type="entry name" value="Porin"/>
    <property type="match status" value="1"/>
</dbReference>
<evidence type="ECO:0000313" key="2">
    <source>
        <dbReference type="EMBL" id="APZ91386.1"/>
    </source>
</evidence>
<organism evidence="2 3">
    <name type="scientific">Fuerstiella marisgermanici</name>
    <dbReference type="NCBI Taxonomy" id="1891926"/>
    <lineage>
        <taxon>Bacteria</taxon>
        <taxon>Pseudomonadati</taxon>
        <taxon>Planctomycetota</taxon>
        <taxon>Planctomycetia</taxon>
        <taxon>Planctomycetales</taxon>
        <taxon>Planctomycetaceae</taxon>
        <taxon>Fuerstiella</taxon>
    </lineage>
</organism>
<evidence type="ECO:0000313" key="3">
    <source>
        <dbReference type="Proteomes" id="UP000187735"/>
    </source>
</evidence>